<comment type="caution">
    <text evidence="2">The sequence shown here is derived from an EMBL/GenBank/DDBJ whole genome shotgun (WGS) entry which is preliminary data.</text>
</comment>
<evidence type="ECO:0000313" key="2">
    <source>
        <dbReference type="EMBL" id="MBO4206927.1"/>
    </source>
</evidence>
<accession>A0ABS3VQX4</accession>
<evidence type="ECO:0000256" key="1">
    <source>
        <dbReference type="SAM" id="MobiDB-lite"/>
    </source>
</evidence>
<organism evidence="2 3">
    <name type="scientific">Micromonospora echinofusca</name>
    <dbReference type="NCBI Taxonomy" id="47858"/>
    <lineage>
        <taxon>Bacteria</taxon>
        <taxon>Bacillati</taxon>
        <taxon>Actinomycetota</taxon>
        <taxon>Actinomycetes</taxon>
        <taxon>Micromonosporales</taxon>
        <taxon>Micromonosporaceae</taxon>
        <taxon>Micromonospora</taxon>
    </lineage>
</organism>
<gene>
    <name evidence="2" type="ORF">GSF22_13055</name>
</gene>
<evidence type="ECO:0000313" key="3">
    <source>
        <dbReference type="Proteomes" id="UP000823521"/>
    </source>
</evidence>
<dbReference type="EMBL" id="WVUH01000092">
    <property type="protein sequence ID" value="MBO4206927.1"/>
    <property type="molecule type" value="Genomic_DNA"/>
</dbReference>
<feature type="region of interest" description="Disordered" evidence="1">
    <location>
        <begin position="1"/>
        <end position="20"/>
    </location>
</feature>
<reference evidence="2 3" key="1">
    <citation type="submission" date="2019-12" db="EMBL/GenBank/DDBJ databases">
        <title>Whole genome sequencing of endophytic Actinobacterium Micromonospora sp. MPMI6T.</title>
        <authorList>
            <person name="Evv R."/>
            <person name="Podile A.R."/>
        </authorList>
    </citation>
    <scope>NUCLEOTIDE SEQUENCE [LARGE SCALE GENOMIC DNA]</scope>
    <source>
        <strain evidence="2 3">MPMI6</strain>
    </source>
</reference>
<keyword evidence="3" id="KW-1185">Reference proteome</keyword>
<dbReference type="Proteomes" id="UP000823521">
    <property type="component" value="Unassembled WGS sequence"/>
</dbReference>
<proteinExistence type="predicted"/>
<name>A0ABS3VQX4_MICEH</name>
<protein>
    <submittedName>
        <fullName evidence="2">Uncharacterized protein</fullName>
    </submittedName>
</protein>
<dbReference type="RefSeq" id="WP_208813828.1">
    <property type="nucleotide sequence ID" value="NZ_WVUH01000092.1"/>
</dbReference>
<sequence>MSAESWERSTSLRPPSVPCPGCGENGRRPVLGAAGGWNDRGVWRCASCSRPLAELPFGPTQVPDGRAEMEAAVGLIGVRVPALARCNPDTVYEILRPYFEAGWCVRDVLRALDHLPDNQPHPGQGVAWSVRESPDKIMWTLRQRLRAWRWRDRPEEESIMRGWWTEMSAAMRVAKEEQDHRAAVRDEDWTRQRTRARVSDGTARAMARRQAEIAAGIARRARREADQRENARIAAEIAAGKAASRAWQPDPSGQRTWRPGPGGAAGA</sequence>
<feature type="region of interest" description="Disordered" evidence="1">
    <location>
        <begin position="238"/>
        <end position="267"/>
    </location>
</feature>